<dbReference type="PROSITE" id="PS50977">
    <property type="entry name" value="HTH_TETR_2"/>
    <property type="match status" value="1"/>
</dbReference>
<gene>
    <name evidence="4" type="ORF">Aco03nite_097830</name>
</gene>
<feature type="DNA-binding region" description="H-T-H motif" evidence="2">
    <location>
        <begin position="28"/>
        <end position="47"/>
    </location>
</feature>
<dbReference type="Proteomes" id="UP000612282">
    <property type="component" value="Unassembled WGS sequence"/>
</dbReference>
<dbReference type="Gene3D" id="1.10.357.10">
    <property type="entry name" value="Tetracycline Repressor, domain 2"/>
    <property type="match status" value="1"/>
</dbReference>
<organism evidence="4 5">
    <name type="scientific">Actinoplanes couchii</name>
    <dbReference type="NCBI Taxonomy" id="403638"/>
    <lineage>
        <taxon>Bacteria</taxon>
        <taxon>Bacillati</taxon>
        <taxon>Actinomycetota</taxon>
        <taxon>Actinomycetes</taxon>
        <taxon>Micromonosporales</taxon>
        <taxon>Micromonosporaceae</taxon>
        <taxon>Actinoplanes</taxon>
    </lineage>
</organism>
<dbReference type="SUPFAM" id="SSF46689">
    <property type="entry name" value="Homeodomain-like"/>
    <property type="match status" value="1"/>
</dbReference>
<protein>
    <submittedName>
        <fullName evidence="4">TetR family transcriptional regulator</fullName>
    </submittedName>
</protein>
<keyword evidence="1 2" id="KW-0238">DNA-binding</keyword>
<name>A0ABQ3XS95_9ACTN</name>
<dbReference type="RefSeq" id="WP_203809279.1">
    <property type="nucleotide sequence ID" value="NZ_BAAAQE010000116.1"/>
</dbReference>
<feature type="domain" description="HTH tetR-type" evidence="3">
    <location>
        <begin position="5"/>
        <end position="65"/>
    </location>
</feature>
<dbReference type="InterPro" id="IPR001647">
    <property type="entry name" value="HTH_TetR"/>
</dbReference>
<dbReference type="Pfam" id="PF00440">
    <property type="entry name" value="TetR_N"/>
    <property type="match status" value="1"/>
</dbReference>
<evidence type="ECO:0000313" key="4">
    <source>
        <dbReference type="EMBL" id="GID61379.1"/>
    </source>
</evidence>
<evidence type="ECO:0000313" key="5">
    <source>
        <dbReference type="Proteomes" id="UP000612282"/>
    </source>
</evidence>
<sequence length="182" mass="19740">MVKNPQRRAELADAGLRVLADAGARGLTHRAVDTEAGVPTGTASNYFRSRDDLLGALGERIFERFAPDPDFTATDMTGYLRYIVERTTREPFLTRALIELRLEAARRPGLATALGGMLRQGFRADVTFHTGTGLPGGAFEIALLHYAIDGLLLDMVTTSIGAGVDPDQAIRAFAERLIPRTP</sequence>
<dbReference type="InterPro" id="IPR041583">
    <property type="entry name" value="TetR_C_31"/>
</dbReference>
<evidence type="ECO:0000256" key="2">
    <source>
        <dbReference type="PROSITE-ProRule" id="PRU00335"/>
    </source>
</evidence>
<dbReference type="InterPro" id="IPR009057">
    <property type="entry name" value="Homeodomain-like_sf"/>
</dbReference>
<evidence type="ECO:0000256" key="1">
    <source>
        <dbReference type="ARBA" id="ARBA00023125"/>
    </source>
</evidence>
<reference evidence="4 5" key="1">
    <citation type="submission" date="2021-01" db="EMBL/GenBank/DDBJ databases">
        <title>Whole genome shotgun sequence of Actinoplanes couchii NBRC 106145.</title>
        <authorList>
            <person name="Komaki H."/>
            <person name="Tamura T."/>
        </authorList>
    </citation>
    <scope>NUCLEOTIDE SEQUENCE [LARGE SCALE GENOMIC DNA]</scope>
    <source>
        <strain evidence="4 5">NBRC 106145</strain>
    </source>
</reference>
<proteinExistence type="predicted"/>
<accession>A0ABQ3XS95</accession>
<dbReference type="EMBL" id="BOMG01000125">
    <property type="protein sequence ID" value="GID61379.1"/>
    <property type="molecule type" value="Genomic_DNA"/>
</dbReference>
<keyword evidence="5" id="KW-1185">Reference proteome</keyword>
<dbReference type="Pfam" id="PF17940">
    <property type="entry name" value="TetR_C_31"/>
    <property type="match status" value="1"/>
</dbReference>
<comment type="caution">
    <text evidence="4">The sequence shown here is derived from an EMBL/GenBank/DDBJ whole genome shotgun (WGS) entry which is preliminary data.</text>
</comment>
<evidence type="ECO:0000259" key="3">
    <source>
        <dbReference type="PROSITE" id="PS50977"/>
    </source>
</evidence>